<protein>
    <submittedName>
        <fullName evidence="7">UV DNA damage repair endonuclease UvsE</fullName>
    </submittedName>
</protein>
<dbReference type="Proteomes" id="UP001299068">
    <property type="component" value="Unassembled WGS sequence"/>
</dbReference>
<proteinExistence type="predicted"/>
<keyword evidence="1" id="KW-0540">Nuclease</keyword>
<dbReference type="GO" id="GO:0004519">
    <property type="term" value="F:endonuclease activity"/>
    <property type="evidence" value="ECO:0007669"/>
    <property type="project" value="UniProtKB-KW"/>
</dbReference>
<dbReference type="EMBL" id="JAIKTU010000009">
    <property type="protein sequence ID" value="MBY0756192.1"/>
    <property type="molecule type" value="Genomic_DNA"/>
</dbReference>
<evidence type="ECO:0000256" key="4">
    <source>
        <dbReference type="ARBA" id="ARBA00022769"/>
    </source>
</evidence>
<dbReference type="NCBIfam" id="TIGR00629">
    <property type="entry name" value="uvde"/>
    <property type="match status" value="1"/>
</dbReference>
<evidence type="ECO:0000313" key="8">
    <source>
        <dbReference type="Proteomes" id="UP001299068"/>
    </source>
</evidence>
<dbReference type="RefSeq" id="WP_221861464.1">
    <property type="nucleotide sequence ID" value="NZ_JAIKTU010000009.1"/>
</dbReference>
<dbReference type="Pfam" id="PF03851">
    <property type="entry name" value="UvdE"/>
    <property type="match status" value="1"/>
</dbReference>
<keyword evidence="8" id="KW-1185">Reference proteome</keyword>
<keyword evidence="6" id="KW-0234">DNA repair</keyword>
<gene>
    <name evidence="7" type="primary">uvsE</name>
    <name evidence="7" type="ORF">K5V21_12125</name>
</gene>
<name>A0ABS7KZX4_CLOSR</name>
<accession>A0ABS7KZX4</accession>
<organism evidence="7 8">
    <name type="scientific">Clostridium sardiniense</name>
    <name type="common">Clostridium absonum</name>
    <dbReference type="NCBI Taxonomy" id="29369"/>
    <lineage>
        <taxon>Bacteria</taxon>
        <taxon>Bacillati</taxon>
        <taxon>Bacillota</taxon>
        <taxon>Clostridia</taxon>
        <taxon>Eubacteriales</taxon>
        <taxon>Clostridiaceae</taxon>
        <taxon>Clostridium</taxon>
    </lineage>
</organism>
<dbReference type="SUPFAM" id="SSF51658">
    <property type="entry name" value="Xylose isomerase-like"/>
    <property type="match status" value="1"/>
</dbReference>
<dbReference type="Gene3D" id="3.20.20.150">
    <property type="entry name" value="Divalent-metal-dependent TIM barrel enzymes"/>
    <property type="match status" value="1"/>
</dbReference>
<sequence length="412" mass="48242">MKIGYACTPLRIPNKTTKSFILKNYSEDILINCISNNLNNLIDILNYNISNEIYLFRISSDIIPFASHEINTFDWESYFKKDLKKIGDLIKNNSVRVSMHPGQYTVLNSHNKATVSKAIKDLEYHCKFLDSLNLNSDCKIILHVGGVYNNKKLAIDNFINNYNLLSRNIKKRLVIENDEKNYRIKDLLYISEKCSIPIIYDNLHYTCYEGHEGDNCSILNSINQTWHKEDGTIKVHYSEQNKIKKKGSHSSTISCNGFLNYIDSLNGLDIDIMTEVKDKDFSAIKTINLLSELKGTLSEKSKIEELESYKYYLKEKGKDVFEKSKYILNTEGIIEFYKFIDRFIYSEPSFECSIITLKEVYLELENNLTKSEINHFNKLFNDKKFKKAKEYLYKLAFKKNLYNALSMYYFYN</sequence>
<evidence type="ECO:0000256" key="2">
    <source>
        <dbReference type="ARBA" id="ARBA00022759"/>
    </source>
</evidence>
<evidence type="ECO:0000256" key="3">
    <source>
        <dbReference type="ARBA" id="ARBA00022763"/>
    </source>
</evidence>
<evidence type="ECO:0000256" key="6">
    <source>
        <dbReference type="ARBA" id="ARBA00023204"/>
    </source>
</evidence>
<dbReference type="PANTHER" id="PTHR31290:SF5">
    <property type="entry name" value="UV-DAMAGE ENDONUCLEASE"/>
    <property type="match status" value="1"/>
</dbReference>
<keyword evidence="5" id="KW-0378">Hydrolase</keyword>
<reference evidence="7 8" key="1">
    <citation type="journal article" date="2021" name="Cell Host Microbe">
        <title>in vivo commensal control of Clostridioides difficile virulence.</title>
        <authorList>
            <person name="Girinathan B.P."/>
            <person name="Dibenedetto N."/>
            <person name="Worley J.N."/>
            <person name="Peltier J."/>
            <person name="Arrieta-Ortiz M.L."/>
            <person name="Rupa Christinal Immanuel S."/>
            <person name="Lavin R."/>
            <person name="Delaney M.L."/>
            <person name="Cummins C."/>
            <person name="Hoffmann M."/>
            <person name="Luo Y."/>
            <person name="Gonzalez-Escalona N."/>
            <person name="Allard M."/>
            <person name="Onderdonk A.B."/>
            <person name="Gerber G.K."/>
            <person name="Sonenshein A.L."/>
            <person name="Baliga N."/>
            <person name="Dupuy B."/>
            <person name="Bry L."/>
        </authorList>
    </citation>
    <scope>NUCLEOTIDE SEQUENCE [LARGE SCALE GENOMIC DNA]</scope>
    <source>
        <strain evidence="7 8">DSM 599</strain>
    </source>
</reference>
<comment type="caution">
    <text evidence="7">The sequence shown here is derived from an EMBL/GenBank/DDBJ whole genome shotgun (WGS) entry which is preliminary data.</text>
</comment>
<dbReference type="PANTHER" id="PTHR31290">
    <property type="entry name" value="UV-DAMAGE ENDONUCLEASE"/>
    <property type="match status" value="1"/>
</dbReference>
<keyword evidence="3" id="KW-0227">DNA damage</keyword>
<evidence type="ECO:0000313" key="7">
    <source>
        <dbReference type="EMBL" id="MBY0756192.1"/>
    </source>
</evidence>
<keyword evidence="4" id="KW-0228">DNA excision</keyword>
<keyword evidence="2 7" id="KW-0255">Endonuclease</keyword>
<dbReference type="InterPro" id="IPR036237">
    <property type="entry name" value="Xyl_isomerase-like_sf"/>
</dbReference>
<evidence type="ECO:0000256" key="5">
    <source>
        <dbReference type="ARBA" id="ARBA00022801"/>
    </source>
</evidence>
<evidence type="ECO:0000256" key="1">
    <source>
        <dbReference type="ARBA" id="ARBA00022722"/>
    </source>
</evidence>
<dbReference type="InterPro" id="IPR004601">
    <property type="entry name" value="UvdE"/>
</dbReference>